<reference evidence="1" key="1">
    <citation type="submission" date="2020-09" db="EMBL/GenBank/DDBJ databases">
        <title>Genome-Enabled Discovery of Anthraquinone Biosynthesis in Senna tora.</title>
        <authorList>
            <person name="Kang S.-H."/>
            <person name="Pandey R.P."/>
            <person name="Lee C.-M."/>
            <person name="Sim J.-S."/>
            <person name="Jeong J.-T."/>
            <person name="Choi B.-S."/>
            <person name="Jung M."/>
            <person name="Ginzburg D."/>
            <person name="Zhao K."/>
            <person name="Won S.Y."/>
            <person name="Oh T.-J."/>
            <person name="Yu Y."/>
            <person name="Kim N.-H."/>
            <person name="Lee O.R."/>
            <person name="Lee T.-H."/>
            <person name="Bashyal P."/>
            <person name="Kim T.-S."/>
            <person name="Lee W.-H."/>
            <person name="Kawkins C."/>
            <person name="Kim C.-K."/>
            <person name="Kim J.S."/>
            <person name="Ahn B.O."/>
            <person name="Rhee S.Y."/>
            <person name="Sohng J.K."/>
        </authorList>
    </citation>
    <scope>NUCLEOTIDE SEQUENCE</scope>
    <source>
        <tissue evidence="1">Leaf</tissue>
    </source>
</reference>
<organism evidence="1 2">
    <name type="scientific">Senna tora</name>
    <dbReference type="NCBI Taxonomy" id="362788"/>
    <lineage>
        <taxon>Eukaryota</taxon>
        <taxon>Viridiplantae</taxon>
        <taxon>Streptophyta</taxon>
        <taxon>Embryophyta</taxon>
        <taxon>Tracheophyta</taxon>
        <taxon>Spermatophyta</taxon>
        <taxon>Magnoliopsida</taxon>
        <taxon>eudicotyledons</taxon>
        <taxon>Gunneridae</taxon>
        <taxon>Pentapetalae</taxon>
        <taxon>rosids</taxon>
        <taxon>fabids</taxon>
        <taxon>Fabales</taxon>
        <taxon>Fabaceae</taxon>
        <taxon>Caesalpinioideae</taxon>
        <taxon>Cassia clade</taxon>
        <taxon>Senna</taxon>
    </lineage>
</organism>
<evidence type="ECO:0000313" key="1">
    <source>
        <dbReference type="EMBL" id="KAF7822011.1"/>
    </source>
</evidence>
<dbReference type="Proteomes" id="UP000634136">
    <property type="component" value="Unassembled WGS sequence"/>
</dbReference>
<comment type="caution">
    <text evidence="1">The sequence shown here is derived from an EMBL/GenBank/DDBJ whole genome shotgun (WGS) entry which is preliminary data.</text>
</comment>
<gene>
    <name evidence="1" type="ORF">G2W53_027466</name>
</gene>
<accession>A0A834TJI6</accession>
<dbReference type="AlphaFoldDB" id="A0A834TJI6"/>
<keyword evidence="2" id="KW-1185">Reference proteome</keyword>
<protein>
    <submittedName>
        <fullName evidence="1">Uncharacterized protein</fullName>
    </submittedName>
</protein>
<dbReference type="EMBL" id="JAAIUW010000008">
    <property type="protein sequence ID" value="KAF7822011.1"/>
    <property type="molecule type" value="Genomic_DNA"/>
</dbReference>
<proteinExistence type="predicted"/>
<name>A0A834TJI6_9FABA</name>
<evidence type="ECO:0000313" key="2">
    <source>
        <dbReference type="Proteomes" id="UP000634136"/>
    </source>
</evidence>
<sequence length="87" mass="9721">MNMGICCLNLHNESHALRLFKSRPIKEALSFASSLELKEFIVELDCKALIDYLNNGDPPWESFALTCEILDMAASFPVSRLCMPSLG</sequence>